<dbReference type="CDD" id="cd00082">
    <property type="entry name" value="HisKA"/>
    <property type="match status" value="1"/>
</dbReference>
<evidence type="ECO:0000256" key="2">
    <source>
        <dbReference type="ARBA" id="ARBA00012438"/>
    </source>
</evidence>
<reference evidence="9" key="1">
    <citation type="journal article" date="2024" name="Algal Res.">
        <title>Biochemical, toxicological and genomic investigation of a high-biomass producing Limnothrix strain isolated from Italian shallow drinking water reservoir.</title>
        <authorList>
            <person name="Simonazzi M."/>
            <person name="Shishido T.K."/>
            <person name="Delbaje E."/>
            <person name="Wahlsten M."/>
            <person name="Fewer D.P."/>
            <person name="Sivonen K."/>
            <person name="Pezzolesi L."/>
            <person name="Pistocchi R."/>
        </authorList>
    </citation>
    <scope>NUCLEOTIDE SEQUENCE [LARGE SCALE GENOMIC DNA]</scope>
    <source>
        <strain evidence="9">LRLZ20PSL1</strain>
    </source>
</reference>
<feature type="transmembrane region" description="Helical" evidence="6">
    <location>
        <begin position="178"/>
        <end position="203"/>
    </location>
</feature>
<dbReference type="PANTHER" id="PTHR43065:SF42">
    <property type="entry name" value="TWO-COMPONENT SENSOR PPRA"/>
    <property type="match status" value="1"/>
</dbReference>
<evidence type="ECO:0000313" key="9">
    <source>
        <dbReference type="Proteomes" id="UP001604335"/>
    </source>
</evidence>
<feature type="transmembrane region" description="Helical" evidence="6">
    <location>
        <begin position="281"/>
        <end position="302"/>
    </location>
</feature>
<dbReference type="Pfam" id="PF17159">
    <property type="entry name" value="MASE3"/>
    <property type="match status" value="1"/>
</dbReference>
<dbReference type="PRINTS" id="PR00344">
    <property type="entry name" value="BCTRLSENSOR"/>
</dbReference>
<dbReference type="InterPro" id="IPR005467">
    <property type="entry name" value="His_kinase_dom"/>
</dbReference>
<dbReference type="InterPro" id="IPR033425">
    <property type="entry name" value="MASE3"/>
</dbReference>
<dbReference type="InterPro" id="IPR036097">
    <property type="entry name" value="HisK_dim/P_sf"/>
</dbReference>
<keyword evidence="9" id="KW-1185">Reference proteome</keyword>
<dbReference type="GO" id="GO:0005524">
    <property type="term" value="F:ATP binding"/>
    <property type="evidence" value="ECO:0007669"/>
    <property type="project" value="UniProtKB-KW"/>
</dbReference>
<evidence type="ECO:0000256" key="6">
    <source>
        <dbReference type="SAM" id="Phobius"/>
    </source>
</evidence>
<dbReference type="Gene3D" id="3.30.565.10">
    <property type="entry name" value="Histidine kinase-like ATPase, C-terminal domain"/>
    <property type="match status" value="1"/>
</dbReference>
<dbReference type="SUPFAM" id="SSF47384">
    <property type="entry name" value="Homodimeric domain of signal transducing histidine kinase"/>
    <property type="match status" value="1"/>
</dbReference>
<evidence type="ECO:0000256" key="4">
    <source>
        <dbReference type="ARBA" id="ARBA00022777"/>
    </source>
</evidence>
<dbReference type="EC" id="2.7.13.3" evidence="2"/>
<evidence type="ECO:0000313" key="8">
    <source>
        <dbReference type="EMBL" id="MFG3817603.1"/>
    </source>
</evidence>
<dbReference type="InterPro" id="IPR036890">
    <property type="entry name" value="HATPase_C_sf"/>
</dbReference>
<evidence type="ECO:0000256" key="5">
    <source>
        <dbReference type="ARBA" id="ARBA00023012"/>
    </source>
</evidence>
<keyword evidence="5" id="KW-0902">Two-component regulatory system</keyword>
<keyword evidence="4" id="KW-0808">Transferase</keyword>
<dbReference type="InterPro" id="IPR004358">
    <property type="entry name" value="Sig_transdc_His_kin-like_C"/>
</dbReference>
<keyword evidence="4" id="KW-0418">Kinase</keyword>
<dbReference type="PROSITE" id="PS50109">
    <property type="entry name" value="HIS_KIN"/>
    <property type="match status" value="1"/>
</dbReference>
<accession>A0ABW7C8U9</accession>
<dbReference type="Gene3D" id="1.10.287.130">
    <property type="match status" value="1"/>
</dbReference>
<keyword evidence="8" id="KW-0547">Nucleotide-binding</keyword>
<evidence type="ECO:0000259" key="7">
    <source>
        <dbReference type="PROSITE" id="PS50109"/>
    </source>
</evidence>
<keyword evidence="3" id="KW-0597">Phosphoprotein</keyword>
<comment type="catalytic activity">
    <reaction evidence="1">
        <text>ATP + protein L-histidine = ADP + protein N-phospho-L-histidine.</text>
        <dbReference type="EC" id="2.7.13.3"/>
    </reaction>
</comment>
<dbReference type="PANTHER" id="PTHR43065">
    <property type="entry name" value="SENSOR HISTIDINE KINASE"/>
    <property type="match status" value="1"/>
</dbReference>
<name>A0ABW7C8U9_9CYAN</name>
<proteinExistence type="predicted"/>
<evidence type="ECO:0000256" key="3">
    <source>
        <dbReference type="ARBA" id="ARBA00022553"/>
    </source>
</evidence>
<keyword evidence="6" id="KW-1133">Transmembrane helix</keyword>
<dbReference type="SUPFAM" id="SSF55874">
    <property type="entry name" value="ATPase domain of HSP90 chaperone/DNA topoisomerase II/histidine kinase"/>
    <property type="match status" value="1"/>
</dbReference>
<evidence type="ECO:0000256" key="1">
    <source>
        <dbReference type="ARBA" id="ARBA00000085"/>
    </source>
</evidence>
<comment type="caution">
    <text evidence="8">The sequence shown here is derived from an EMBL/GenBank/DDBJ whole genome shotgun (WGS) entry which is preliminary data.</text>
</comment>
<dbReference type="InterPro" id="IPR003594">
    <property type="entry name" value="HATPase_dom"/>
</dbReference>
<sequence length="630" mass="69970">MIQPRIIQVWVGAVLVITILPSLFELAGVSFSTVIQPLDPTVIPAMTDPRFVQDPELVDGLHHMLAGSFIHTILEWSAFAAATLTAVLAFLHFTLHRDLVTPLIGLVLFYAGCMDAFHTLAADRLIDSVDSSVDLIPFTWVLCRLFSGTILTLGLVAITNTNSHLLPDRWQWVGRSWLGSSALIGFASLGLGVLAYLTIWLCLTSQKLPPTLFPDAIVTRPWDLGPLVLFALLGLWGLPRFYEKYPSYFSLALWVSMIPQVATQLHMVFGSMALFDSGFNIAHFLKIVAYLVPFSGLCLSYVQVNRERTVAIGDLRRANESLTELERLSSDRAAALNQVLLDLRNTQSQLIHAEKMSGLGQLVAGIAHEINNPVSFIRGNLLYAKNYTKDLIDVVRAYQETYPDRPEHLQNLEAELDLPFIQDDFLKLMDSMQNGVLRINSIVLALRSFSGLDEEGMKPLNLQSSIKHALLILNHRLTGNDSMAKRTGLSVNLETRYEAVSPVLCYPNQINQVLLHLLTNALDALEEATRQDRQRQDSNWQPTLTVSLVNLGDRVRVLVRDNGMGIPESARDQLFNPFFTTKQVGRGTGLGLSVSERIVKSHGGLIEFSTAIGEGTEFRVELPIQPDPLT</sequence>
<dbReference type="RefSeq" id="WP_393012034.1">
    <property type="nucleotide sequence ID" value="NZ_JAZAQF010000049.1"/>
</dbReference>
<protein>
    <recommendedName>
        <fullName evidence="2">histidine kinase</fullName>
        <ecNumber evidence="2">2.7.13.3</ecNumber>
    </recommendedName>
</protein>
<dbReference type="Pfam" id="PF02518">
    <property type="entry name" value="HATPase_c"/>
    <property type="match status" value="1"/>
</dbReference>
<feature type="transmembrane region" description="Helical" evidence="6">
    <location>
        <begin position="224"/>
        <end position="242"/>
    </location>
</feature>
<feature type="transmembrane region" description="Helical" evidence="6">
    <location>
        <begin position="248"/>
        <end position="269"/>
    </location>
</feature>
<feature type="transmembrane region" description="Helical" evidence="6">
    <location>
        <begin position="99"/>
        <end position="117"/>
    </location>
</feature>
<organism evidence="8 9">
    <name type="scientific">Limnothrix redekei LRLZ20PSL1</name>
    <dbReference type="NCBI Taxonomy" id="3112953"/>
    <lineage>
        <taxon>Bacteria</taxon>
        <taxon>Bacillati</taxon>
        <taxon>Cyanobacteriota</taxon>
        <taxon>Cyanophyceae</taxon>
        <taxon>Pseudanabaenales</taxon>
        <taxon>Pseudanabaenaceae</taxon>
        <taxon>Limnothrix</taxon>
    </lineage>
</organism>
<feature type="transmembrane region" description="Helical" evidence="6">
    <location>
        <begin position="6"/>
        <end position="24"/>
    </location>
</feature>
<dbReference type="SMART" id="SM00387">
    <property type="entry name" value="HATPase_c"/>
    <property type="match status" value="1"/>
</dbReference>
<feature type="transmembrane region" description="Helical" evidence="6">
    <location>
        <begin position="73"/>
        <end position="93"/>
    </location>
</feature>
<feature type="domain" description="Histidine kinase" evidence="7">
    <location>
        <begin position="365"/>
        <end position="626"/>
    </location>
</feature>
<keyword evidence="6" id="KW-0472">Membrane</keyword>
<dbReference type="Proteomes" id="UP001604335">
    <property type="component" value="Unassembled WGS sequence"/>
</dbReference>
<gene>
    <name evidence="8" type="ORF">VPK24_08135</name>
</gene>
<keyword evidence="8" id="KW-0067">ATP-binding</keyword>
<feature type="transmembrane region" description="Helical" evidence="6">
    <location>
        <begin position="138"/>
        <end position="158"/>
    </location>
</feature>
<keyword evidence="6" id="KW-0812">Transmembrane</keyword>
<dbReference type="EMBL" id="JAZAQF010000049">
    <property type="protein sequence ID" value="MFG3817603.1"/>
    <property type="molecule type" value="Genomic_DNA"/>
</dbReference>
<dbReference type="InterPro" id="IPR003661">
    <property type="entry name" value="HisK_dim/P_dom"/>
</dbReference>